<reference evidence="1 2" key="1">
    <citation type="journal article" date="2016" name="Nat. Commun.">
        <title>Thousands of microbial genomes shed light on interconnected biogeochemical processes in an aquifer system.</title>
        <authorList>
            <person name="Anantharaman K."/>
            <person name="Brown C.T."/>
            <person name="Hug L.A."/>
            <person name="Sharon I."/>
            <person name="Castelle C.J."/>
            <person name="Probst A.J."/>
            <person name="Thomas B.C."/>
            <person name="Singh A."/>
            <person name="Wilkins M.J."/>
            <person name="Karaoz U."/>
            <person name="Brodie E.L."/>
            <person name="Williams K.H."/>
            <person name="Hubbard S.S."/>
            <person name="Banfield J.F."/>
        </authorList>
    </citation>
    <scope>NUCLEOTIDE SEQUENCE [LARGE SCALE GENOMIC DNA]</scope>
</reference>
<dbReference type="AlphaFoldDB" id="A0A1F5H1R5"/>
<gene>
    <name evidence="1" type="ORF">A3A49_01820</name>
</gene>
<comment type="caution">
    <text evidence="1">The sequence shown here is derived from an EMBL/GenBank/DDBJ whole genome shotgun (WGS) entry which is preliminary data.</text>
</comment>
<organism evidence="1 2">
    <name type="scientific">Candidatus Curtissbacteria bacterium RIFCSPLOWO2_01_FULL_38_11b</name>
    <dbReference type="NCBI Taxonomy" id="1797725"/>
    <lineage>
        <taxon>Bacteria</taxon>
        <taxon>Candidatus Curtissiibacteriota</taxon>
    </lineage>
</organism>
<proteinExistence type="predicted"/>
<name>A0A1F5H1R5_9BACT</name>
<sequence>MVAELRPRTPSPEVAVIDGKVFSVRHTNGQLLATVAYSEFEIEAQTRFMREHHPLGANPRVHYFGSAAFLVIGEGLEFFNQDNPFKTESPEAETVYAIIGMFENCIFMCQYVHVNSRSSWHGHGPGEHFYNRDGNAFKYEDEDKVSKLKTHTYVPTNELHMIYTLDKPAINLILHEGTELKHNPVVDRPRPSIELLRELTSRSGLYTPA</sequence>
<evidence type="ECO:0000313" key="2">
    <source>
        <dbReference type="Proteomes" id="UP000176740"/>
    </source>
</evidence>
<dbReference type="STRING" id="1797725.A3A49_01820"/>
<dbReference type="EMBL" id="MFBO01000019">
    <property type="protein sequence ID" value="OGD98019.1"/>
    <property type="molecule type" value="Genomic_DNA"/>
</dbReference>
<accession>A0A1F5H1R5</accession>
<dbReference type="Proteomes" id="UP000176740">
    <property type="component" value="Unassembled WGS sequence"/>
</dbReference>
<protein>
    <submittedName>
        <fullName evidence="1">Uncharacterized protein</fullName>
    </submittedName>
</protein>
<evidence type="ECO:0000313" key="1">
    <source>
        <dbReference type="EMBL" id="OGD98019.1"/>
    </source>
</evidence>